<evidence type="ECO:0000256" key="4">
    <source>
        <dbReference type="ARBA" id="ARBA00012462"/>
    </source>
</evidence>
<dbReference type="InterPro" id="IPR030400">
    <property type="entry name" value="Sedolisin_dom"/>
</dbReference>
<feature type="binding site" evidence="15">
    <location>
        <position position="633"/>
    </location>
    <ligand>
        <name>Ca(2+)</name>
        <dbReference type="ChEBI" id="CHEBI:29108"/>
    </ligand>
</feature>
<dbReference type="InterPro" id="IPR015366">
    <property type="entry name" value="S53_propep"/>
</dbReference>
<feature type="active site" description="Charge relay system" evidence="15">
    <location>
        <position position="340"/>
    </location>
</feature>
<dbReference type="EC" id="3.4.14.10" evidence="4"/>
<dbReference type="EMBL" id="WHUW01000026">
    <property type="protein sequence ID" value="KAF8435037.1"/>
    <property type="molecule type" value="Genomic_DNA"/>
</dbReference>
<keyword evidence="13" id="KW-0865">Zymogen</keyword>
<dbReference type="SUPFAM" id="SSF54897">
    <property type="entry name" value="Protease propeptides/inhibitors"/>
    <property type="match status" value="1"/>
</dbReference>
<keyword evidence="7 15" id="KW-0479">Metal-binding</keyword>
<dbReference type="PANTHER" id="PTHR14218">
    <property type="entry name" value="PROTEASE S8 TRIPEPTIDYL PEPTIDASE I CLN2"/>
    <property type="match status" value="1"/>
</dbReference>
<comment type="cofactor">
    <cofactor evidence="15">
        <name>Ca(2+)</name>
        <dbReference type="ChEBI" id="CHEBI:29108"/>
    </cofactor>
    <text evidence="15">Binds 1 Ca(2+) ion per subunit.</text>
</comment>
<evidence type="ECO:0000256" key="2">
    <source>
        <dbReference type="ARBA" id="ARBA00002451"/>
    </source>
</evidence>
<feature type="domain" description="Peptidase S53" evidence="16">
    <location>
        <begin position="263"/>
        <end position="671"/>
    </location>
</feature>
<dbReference type="InterPro" id="IPR050819">
    <property type="entry name" value="Tripeptidyl-peptidase_I"/>
</dbReference>
<comment type="function">
    <text evidence="2">Secreted tripeptidyl-peptidase which degrades proteins at acidic pHs and is involved in virulence.</text>
</comment>
<dbReference type="GO" id="GO:0008240">
    <property type="term" value="F:tripeptidyl-peptidase activity"/>
    <property type="evidence" value="ECO:0007669"/>
    <property type="project" value="UniProtKB-EC"/>
</dbReference>
<name>A0AAD4BMN7_BOLED</name>
<dbReference type="Proteomes" id="UP001194468">
    <property type="component" value="Unassembled WGS sequence"/>
</dbReference>
<dbReference type="GO" id="GO:0046872">
    <property type="term" value="F:metal ion binding"/>
    <property type="evidence" value="ECO:0007669"/>
    <property type="project" value="UniProtKB-UniRule"/>
</dbReference>
<dbReference type="GO" id="GO:0005576">
    <property type="term" value="C:extracellular region"/>
    <property type="evidence" value="ECO:0007669"/>
    <property type="project" value="UniProtKB-SubCell"/>
</dbReference>
<keyword evidence="18" id="KW-1185">Reference proteome</keyword>
<dbReference type="PROSITE" id="PS51695">
    <property type="entry name" value="SEDOLISIN"/>
    <property type="match status" value="1"/>
</dbReference>
<keyword evidence="5" id="KW-0964">Secreted</keyword>
<dbReference type="Gene3D" id="3.40.50.200">
    <property type="entry name" value="Peptidase S8/S53 domain"/>
    <property type="match status" value="1"/>
</dbReference>
<evidence type="ECO:0000256" key="11">
    <source>
        <dbReference type="ARBA" id="ARBA00022837"/>
    </source>
</evidence>
<feature type="binding site" evidence="15">
    <location>
        <position position="632"/>
    </location>
    <ligand>
        <name>Ca(2+)</name>
        <dbReference type="ChEBI" id="CHEBI:29108"/>
    </ligand>
</feature>
<keyword evidence="8" id="KW-0732">Signal</keyword>
<keyword evidence="12" id="KW-0843">Virulence</keyword>
<dbReference type="FunFam" id="3.40.50.200:FF:000015">
    <property type="entry name" value="Tripeptidyl peptidase A"/>
    <property type="match status" value="1"/>
</dbReference>
<feature type="binding site" evidence="15">
    <location>
        <position position="651"/>
    </location>
    <ligand>
        <name>Ca(2+)</name>
        <dbReference type="ChEBI" id="CHEBI:29108"/>
    </ligand>
</feature>
<dbReference type="Pfam" id="PF09286">
    <property type="entry name" value="Pro-kuma_activ"/>
    <property type="match status" value="1"/>
</dbReference>
<dbReference type="CDD" id="cd04056">
    <property type="entry name" value="Peptidases_S53"/>
    <property type="match status" value="1"/>
</dbReference>
<evidence type="ECO:0000256" key="12">
    <source>
        <dbReference type="ARBA" id="ARBA00023026"/>
    </source>
</evidence>
<reference evidence="17" key="1">
    <citation type="submission" date="2019-10" db="EMBL/GenBank/DDBJ databases">
        <authorList>
            <consortium name="DOE Joint Genome Institute"/>
            <person name="Kuo A."/>
            <person name="Miyauchi S."/>
            <person name="Kiss E."/>
            <person name="Drula E."/>
            <person name="Kohler A."/>
            <person name="Sanchez-Garcia M."/>
            <person name="Andreopoulos B."/>
            <person name="Barry K.W."/>
            <person name="Bonito G."/>
            <person name="Buee M."/>
            <person name="Carver A."/>
            <person name="Chen C."/>
            <person name="Cichocki N."/>
            <person name="Clum A."/>
            <person name="Culley D."/>
            <person name="Crous P.W."/>
            <person name="Fauchery L."/>
            <person name="Girlanda M."/>
            <person name="Hayes R."/>
            <person name="Keri Z."/>
            <person name="LaButti K."/>
            <person name="Lipzen A."/>
            <person name="Lombard V."/>
            <person name="Magnuson J."/>
            <person name="Maillard F."/>
            <person name="Morin E."/>
            <person name="Murat C."/>
            <person name="Nolan M."/>
            <person name="Ohm R."/>
            <person name="Pangilinan J."/>
            <person name="Pereira M."/>
            <person name="Perotto S."/>
            <person name="Peter M."/>
            <person name="Riley R."/>
            <person name="Sitrit Y."/>
            <person name="Stielow B."/>
            <person name="Szollosi G."/>
            <person name="Zifcakova L."/>
            <person name="Stursova M."/>
            <person name="Spatafora J.W."/>
            <person name="Tedersoo L."/>
            <person name="Vaario L.-M."/>
            <person name="Yamada A."/>
            <person name="Yan M."/>
            <person name="Wang P."/>
            <person name="Xu J."/>
            <person name="Bruns T."/>
            <person name="Baldrian P."/>
            <person name="Vilgalys R."/>
            <person name="Henrissat B."/>
            <person name="Grigoriev I.V."/>
            <person name="Hibbett D."/>
            <person name="Nagy L.G."/>
            <person name="Martin F.M."/>
        </authorList>
    </citation>
    <scope>NUCLEOTIDE SEQUENCE</scope>
    <source>
        <strain evidence="17">BED1</strain>
    </source>
</reference>
<protein>
    <recommendedName>
        <fullName evidence="4">tripeptidyl-peptidase II</fullName>
        <ecNumber evidence="4">3.4.14.10</ecNumber>
    </recommendedName>
</protein>
<evidence type="ECO:0000256" key="6">
    <source>
        <dbReference type="ARBA" id="ARBA00022670"/>
    </source>
</evidence>
<gene>
    <name evidence="17" type="ORF">L210DRAFT_2543773</name>
</gene>
<dbReference type="PANTHER" id="PTHR14218:SF19">
    <property type="entry name" value="SERINE PROTEASE AORO, PUTATIVE (AFU_ORTHOLOGUE AFUA_6G10250)-RELATED"/>
    <property type="match status" value="1"/>
</dbReference>
<keyword evidence="9 15" id="KW-0378">Hydrolase</keyword>
<evidence type="ECO:0000256" key="9">
    <source>
        <dbReference type="ARBA" id="ARBA00022801"/>
    </source>
</evidence>
<evidence type="ECO:0000259" key="16">
    <source>
        <dbReference type="PROSITE" id="PS51695"/>
    </source>
</evidence>
<dbReference type="InterPro" id="IPR036852">
    <property type="entry name" value="Peptidase_S8/S53_dom_sf"/>
</dbReference>
<evidence type="ECO:0000313" key="17">
    <source>
        <dbReference type="EMBL" id="KAF8435037.1"/>
    </source>
</evidence>
<evidence type="ECO:0000256" key="3">
    <source>
        <dbReference type="ARBA" id="ARBA00004239"/>
    </source>
</evidence>
<keyword evidence="10 15" id="KW-0720">Serine protease</keyword>
<keyword evidence="14" id="KW-0325">Glycoprotein</keyword>
<dbReference type="GO" id="GO:0004252">
    <property type="term" value="F:serine-type endopeptidase activity"/>
    <property type="evidence" value="ECO:0007669"/>
    <property type="project" value="UniProtKB-UniRule"/>
</dbReference>
<organism evidence="17 18">
    <name type="scientific">Boletus edulis BED1</name>
    <dbReference type="NCBI Taxonomy" id="1328754"/>
    <lineage>
        <taxon>Eukaryota</taxon>
        <taxon>Fungi</taxon>
        <taxon>Dikarya</taxon>
        <taxon>Basidiomycota</taxon>
        <taxon>Agaricomycotina</taxon>
        <taxon>Agaricomycetes</taxon>
        <taxon>Agaricomycetidae</taxon>
        <taxon>Boletales</taxon>
        <taxon>Boletineae</taxon>
        <taxon>Boletaceae</taxon>
        <taxon>Boletoideae</taxon>
        <taxon>Boletus</taxon>
    </lineage>
</organism>
<proteinExistence type="predicted"/>
<evidence type="ECO:0000313" key="18">
    <source>
        <dbReference type="Proteomes" id="UP001194468"/>
    </source>
</evidence>
<evidence type="ECO:0000256" key="10">
    <source>
        <dbReference type="ARBA" id="ARBA00022825"/>
    </source>
</evidence>
<comment type="catalytic activity">
    <reaction evidence="1">
        <text>Release of an N-terminal tripeptide from a polypeptide.</text>
        <dbReference type="EC" id="3.4.14.10"/>
    </reaction>
</comment>
<keyword evidence="11 15" id="KW-0106">Calcium</keyword>
<dbReference type="SMART" id="SM00944">
    <property type="entry name" value="Pro-kuma_activ"/>
    <property type="match status" value="1"/>
</dbReference>
<evidence type="ECO:0000256" key="15">
    <source>
        <dbReference type="PROSITE-ProRule" id="PRU01032"/>
    </source>
</evidence>
<reference evidence="17" key="2">
    <citation type="journal article" date="2020" name="Nat. Commun.">
        <title>Large-scale genome sequencing of mycorrhizal fungi provides insights into the early evolution of symbiotic traits.</title>
        <authorList>
            <person name="Miyauchi S."/>
            <person name="Kiss E."/>
            <person name="Kuo A."/>
            <person name="Drula E."/>
            <person name="Kohler A."/>
            <person name="Sanchez-Garcia M."/>
            <person name="Morin E."/>
            <person name="Andreopoulos B."/>
            <person name="Barry K.W."/>
            <person name="Bonito G."/>
            <person name="Buee M."/>
            <person name="Carver A."/>
            <person name="Chen C."/>
            <person name="Cichocki N."/>
            <person name="Clum A."/>
            <person name="Culley D."/>
            <person name="Crous P.W."/>
            <person name="Fauchery L."/>
            <person name="Girlanda M."/>
            <person name="Hayes R.D."/>
            <person name="Keri Z."/>
            <person name="LaButti K."/>
            <person name="Lipzen A."/>
            <person name="Lombard V."/>
            <person name="Magnuson J."/>
            <person name="Maillard F."/>
            <person name="Murat C."/>
            <person name="Nolan M."/>
            <person name="Ohm R.A."/>
            <person name="Pangilinan J."/>
            <person name="Pereira M.F."/>
            <person name="Perotto S."/>
            <person name="Peter M."/>
            <person name="Pfister S."/>
            <person name="Riley R."/>
            <person name="Sitrit Y."/>
            <person name="Stielow J.B."/>
            <person name="Szollosi G."/>
            <person name="Zifcakova L."/>
            <person name="Stursova M."/>
            <person name="Spatafora J.W."/>
            <person name="Tedersoo L."/>
            <person name="Vaario L.M."/>
            <person name="Yamada A."/>
            <person name="Yan M."/>
            <person name="Wang P."/>
            <person name="Xu J."/>
            <person name="Bruns T."/>
            <person name="Baldrian P."/>
            <person name="Vilgalys R."/>
            <person name="Dunand C."/>
            <person name="Henrissat B."/>
            <person name="Grigoriev I.V."/>
            <person name="Hibbett D."/>
            <person name="Nagy L.G."/>
            <person name="Martin F.M."/>
        </authorList>
    </citation>
    <scope>NUCLEOTIDE SEQUENCE</scope>
    <source>
        <strain evidence="17">BED1</strain>
    </source>
</reference>
<feature type="active site" description="Charge relay system" evidence="15">
    <location>
        <position position="344"/>
    </location>
</feature>
<keyword evidence="6 15" id="KW-0645">Protease</keyword>
<dbReference type="GO" id="GO:0006508">
    <property type="term" value="P:proteolysis"/>
    <property type="evidence" value="ECO:0007669"/>
    <property type="project" value="UniProtKB-KW"/>
</dbReference>
<dbReference type="CDD" id="cd11377">
    <property type="entry name" value="Pro-peptidase_S53"/>
    <property type="match status" value="1"/>
</dbReference>
<comment type="subcellular location">
    <subcellularLocation>
        <location evidence="3">Secreted</location>
        <location evidence="3">Extracellular space</location>
    </subcellularLocation>
</comment>
<evidence type="ECO:0000256" key="14">
    <source>
        <dbReference type="ARBA" id="ARBA00023180"/>
    </source>
</evidence>
<feature type="binding site" evidence="15">
    <location>
        <position position="653"/>
    </location>
    <ligand>
        <name>Ca(2+)</name>
        <dbReference type="ChEBI" id="CHEBI:29108"/>
    </ligand>
</feature>
<sequence>MPSATCRCWLGGRHPVSTVSQWHFKQFERFHNAACLSCPHLARSWPVATYQEMSWLANRFAHLTPPDLRCVVHFRWSLTRRHDPTSSIPLRFALKQRNIEGVGNHLYDVSHPKSPNYGKHWTAADIVRTFAPSDETVDIVRSWLIASGIDGERVALGRTKGWIQVNVTVEEAEQLMNTEYNMYTHISGKEHVACEVYYLPQHVQPHVDFVTPSVHFDAKLTRRSSGESAAPARDIQRVGFSTGPKTGGTVSGVIDGLEQCNMYITPICLRTLYDLFYNPVATDKNSFGIVEYTPESYLQRDLQMFARNYSTDLIGKEPNLVWIDSNYAQTTHQDFSYHKESNLDLQYGMSLVTGNQTVSLYQTGDLPEGASFNNFLDAIDGSYCTSGGGDDPRDSIYPDPRPGGYTGPEACGTVKPAYVISTSYSSNEADLSLFYVERQCTEYAKLGLMGITILYSSGDYGVAGNYGSCLNSSHIPNADGYIFNPTFPGTCPYVTSVGATMVRRNETVLDPETACMDQIYSGGGFSNYFALPEYQKDAVHHYLTNYPPDYPSSIWNSTGTSRAYPDISANGANYVVAVDGEFQRLYGTSCSSPVVGAIFTMINDARLALGKGPIGFVNPTIYSPEFADAFNDITEGNNPGCGTTGYNVTRGWDPVTGLGTLNFTKLLALWS</sequence>
<evidence type="ECO:0000256" key="13">
    <source>
        <dbReference type="ARBA" id="ARBA00023145"/>
    </source>
</evidence>
<dbReference type="SUPFAM" id="SSF52743">
    <property type="entry name" value="Subtilisin-like"/>
    <property type="match status" value="1"/>
</dbReference>
<evidence type="ECO:0000256" key="5">
    <source>
        <dbReference type="ARBA" id="ARBA00022525"/>
    </source>
</evidence>
<evidence type="ECO:0000256" key="8">
    <source>
        <dbReference type="ARBA" id="ARBA00022729"/>
    </source>
</evidence>
<evidence type="ECO:0000256" key="1">
    <source>
        <dbReference type="ARBA" id="ARBA00001910"/>
    </source>
</evidence>
<feature type="active site" description="Charge relay system" evidence="15">
    <location>
        <position position="589"/>
    </location>
</feature>
<comment type="caution">
    <text evidence="17">The sequence shown here is derived from an EMBL/GenBank/DDBJ whole genome shotgun (WGS) entry which is preliminary data.</text>
</comment>
<accession>A0AAD4BMN7</accession>
<dbReference type="AlphaFoldDB" id="A0AAD4BMN7"/>
<evidence type="ECO:0000256" key="7">
    <source>
        <dbReference type="ARBA" id="ARBA00022723"/>
    </source>
</evidence>